<dbReference type="SMART" id="SM00407">
    <property type="entry name" value="IGc1"/>
    <property type="match status" value="8"/>
</dbReference>
<evidence type="ECO:0000313" key="6">
    <source>
        <dbReference type="Proteomes" id="UP000824219"/>
    </source>
</evidence>
<feature type="domain" description="Ig-like" evidence="4">
    <location>
        <begin position="539"/>
        <end position="628"/>
    </location>
</feature>
<evidence type="ECO:0000256" key="1">
    <source>
        <dbReference type="ARBA" id="ARBA00023319"/>
    </source>
</evidence>
<feature type="domain" description="Ig-like" evidence="4">
    <location>
        <begin position="733"/>
        <end position="823"/>
    </location>
</feature>
<feature type="domain" description="Ig-like" evidence="4">
    <location>
        <begin position="1677"/>
        <end position="1752"/>
    </location>
</feature>
<feature type="domain" description="Ig-like" evidence="4">
    <location>
        <begin position="1558"/>
        <end position="1655"/>
    </location>
</feature>
<dbReference type="PROSITE" id="PS00290">
    <property type="entry name" value="IG_MHC"/>
    <property type="match status" value="4"/>
</dbReference>
<keyword evidence="3" id="KW-0812">Transmembrane</keyword>
<feature type="domain" description="Ig-like" evidence="4">
    <location>
        <begin position="108"/>
        <end position="209"/>
    </location>
</feature>
<dbReference type="InterPro" id="IPR050380">
    <property type="entry name" value="Immune_Resp_Modulators"/>
</dbReference>
<sequence length="1808" mass="200906">MVTVTSAVQGPPQSLFPLWQCDPSKDGYITLGCVTRDLASADGLTFSWKDPSGNAITDVVQYPAVRANGGYTSVSHVRVKFAEWDQQKQYKCKVENSKGEKEAPLRKPDVVELPASLLLTAPIQTEIDNGTATFICLATQFSPKTHKFKWSQDQKDLNSKVKATILSQDTSGYTAVSVLEMTSNEWTGSSTPVKCEFEQKKWTASKDVAYVPGDVQQPEVRIIPPSTRDMLINRAGDLVCKGDGEPGFSDIKWLQGTKVLSSTTETNQPTNSTIKASLRINYTEWTSGSTFTCQVHHKSFPTSFKEIDYKKENGNEVCPEVYLLPPPENSDEWVTLTCYVKDFYPKEVAVSWLVNDKKVETLSSYEQYTTNVIDKNGKFSAYSQLIAKAEDWKKGAVFTCRVYHESIEDSHRSNRYQGEMSTETSNGKEFDEDVTKPNITTSSRTTSNGVNLLCWLTGFHPKAIGIKWYQDTSLLKEEKPLQTFETSRGRQKEFAVLSQITVDAQTWNKGTKFNCEVRHKSGAYNQTFSKCEDKLIMLPQIRLEKPSLKSVLEEKTVAVSCFVETDLNPEVSWHVDGQKMIQQINTVIEQGTTVSNLTMNAFKWKQLLTVKCKAEHSCFPFAIEKEIVFTEPQKTPTVVIRRNLADIQKEHTIVLECAATDLPSGELLVTFQANGIKLSQDQYVDLPQGLDSLTRQVTVPIQQPTTDKRFTCQIENQSRRWKSDSTGNIFGDPSVVLSVVSGVDTKGSETQKLLCSGIGLNPKITWNPAAGNNAHIARTMEADGRVKVVSEITVPQPDWNNGNTFTCQVKDPTSNQFFKKNTSICSVTPDFAQKAQVYILAPSISDLKANNNNNNKVSVTCLLLGHRLNAFSITWKVENAISTQDVTREAPRVHINGTESLQSVLKVQTTEWNNYKTVSCEVKHFCSKDSKQYNISKIREPQKTPTVVIRRNLADIQKEHTIVLECAATDLPSGELLVTFQANGIQFSQDQYVDLPQGLDSLTRQVTVPIQQPTTDKRFTCQIESQSGRWKSDSTGNIFGDPSVELSVVSGVDTKGSETQKLLCSGIGLNPKITWNPAAGNNAHIARTMEADGRVKVVSEITVPQPDWNNGNTFTCQVKDPTSNQFFKNSTSICSVTPDFAQKAQVYILAPSISDLKANNNNNKVSVTCLLLGHRLNAFSITWKVENAISTQDVTREAPRVHINGTESLQSVLKVQTTEWNNYKTVSCEVKHFCSKDSKQYNISKIREPQKTPTVVIRRNLADIQKEHTIVLECAATDLPSGELLVTFQANGIKLSQDQYVDLPQGLDTLTRQVTVPIQQPTTDKRFTCQIESQSGRWKSDSTGNIFGDPSVELSVVSGVDTKGSETQKLLCSGIGLNPKITWNPAAGNNAHIARTMEADGRVKVVSEITVPQPDWNNGNTFTCQVKDPTSNQFFKKNTSICSVTPDFAQKAQVYILAPSISDLKANNNKVSVTCLLLGHRLNAFSITWKVENAISTQDVTREAPRVHINGTESLRSVLKVQTTEWNNYKTVSCEVKHFCSKDSKQYNISKIREPKKPTVQILSPSDDELSGKGKGALLCLIKDFQPAEISVHWELNVKRLDASHFTNSPVGMHSESGGYSMHSTLTLTSKMEDGTFSCVVIHESSDTPIKGTIKNIYASIKQQEPSVKLLNNQNELLCLVYDYSPSAINITWLQNSVNLTHGNRTSSPAKGSDGKFSIQSHLYVQASEWAPGDTYTCQVEHITGTTTHSISKTEFIEESIYFDENKSEAASLDQSEETWNMACAFIILFIISLIYGCSMTLVKVKAA</sequence>
<feature type="compositionally biased region" description="Basic and acidic residues" evidence="2">
    <location>
        <begin position="426"/>
        <end position="435"/>
    </location>
</feature>
<feature type="compositionally biased region" description="Polar residues" evidence="2">
    <location>
        <begin position="415"/>
        <end position="425"/>
    </location>
</feature>
<reference evidence="5 6" key="1">
    <citation type="submission" date="2021-06" db="EMBL/GenBank/DDBJ databases">
        <title>Chromosome-level genome assembly of the red-tail catfish (Hemibagrus wyckioides).</title>
        <authorList>
            <person name="Shao F."/>
        </authorList>
    </citation>
    <scope>NUCLEOTIDE SEQUENCE [LARGE SCALE GENOMIC DNA]</scope>
    <source>
        <strain evidence="5">EC202008001</strain>
        <tissue evidence="5">Blood</tissue>
    </source>
</reference>
<evidence type="ECO:0000256" key="3">
    <source>
        <dbReference type="SAM" id="Phobius"/>
    </source>
</evidence>
<keyword evidence="6" id="KW-1185">Reference proteome</keyword>
<name>A0A9D3P643_9TELE</name>
<feature type="domain" description="Ig-like" evidence="4">
    <location>
        <begin position="1350"/>
        <end position="1440"/>
    </location>
</feature>
<feature type="domain" description="Ig-like" evidence="4">
    <location>
        <begin position="842"/>
        <end position="936"/>
    </location>
</feature>
<dbReference type="Pfam" id="PF07654">
    <property type="entry name" value="C1-set"/>
    <property type="match status" value="10"/>
</dbReference>
<dbReference type="InterPro" id="IPR036179">
    <property type="entry name" value="Ig-like_dom_sf"/>
</dbReference>
<feature type="domain" description="Ig-like" evidence="4">
    <location>
        <begin position="1042"/>
        <end position="1134"/>
    </location>
</feature>
<dbReference type="PANTHER" id="PTHR23411">
    <property type="entry name" value="TAPASIN"/>
    <property type="match status" value="1"/>
</dbReference>
<dbReference type="OrthoDB" id="9945861at2759"/>
<keyword evidence="3" id="KW-0472">Membrane</keyword>
<dbReference type="FunFam" id="2.60.40.10:FF:000463">
    <property type="entry name" value="Immunoglobulin heavy constant gamma 1"/>
    <property type="match status" value="1"/>
</dbReference>
<feature type="domain" description="Ig-like" evidence="4">
    <location>
        <begin position="319"/>
        <end position="421"/>
    </location>
</feature>
<feature type="domain" description="Ig-like" evidence="4">
    <location>
        <begin position="1446"/>
        <end position="1550"/>
    </location>
</feature>
<comment type="caution">
    <text evidence="5">The sequence shown here is derived from an EMBL/GenBank/DDBJ whole genome shotgun (WGS) entry which is preliminary data.</text>
</comment>
<dbReference type="Proteomes" id="UP000824219">
    <property type="component" value="Linkage Group LG02"/>
</dbReference>
<dbReference type="InterPro" id="IPR003006">
    <property type="entry name" value="Ig/MHC_CS"/>
</dbReference>
<protein>
    <recommendedName>
        <fullName evidence="4">Ig-like domain-containing protein</fullName>
    </recommendedName>
</protein>
<feature type="domain" description="Ig-like" evidence="4">
    <location>
        <begin position="11"/>
        <end position="106"/>
    </location>
</feature>
<dbReference type="InterPro" id="IPR003597">
    <property type="entry name" value="Ig_C1-set"/>
</dbReference>
<dbReference type="Gene3D" id="2.60.40.10">
    <property type="entry name" value="Immunoglobulins"/>
    <property type="match status" value="14"/>
</dbReference>
<dbReference type="EMBL" id="JAHKSW010000002">
    <property type="protein sequence ID" value="KAG7335291.1"/>
    <property type="molecule type" value="Genomic_DNA"/>
</dbReference>
<dbReference type="CDD" id="cd05768">
    <property type="entry name" value="IgC1_CH3_IgAGD_CH4_IgAEM"/>
    <property type="match status" value="1"/>
</dbReference>
<evidence type="ECO:0000259" key="4">
    <source>
        <dbReference type="PROSITE" id="PS50835"/>
    </source>
</evidence>
<feature type="domain" description="Ig-like" evidence="4">
    <location>
        <begin position="1151"/>
        <end position="1244"/>
    </location>
</feature>
<feature type="transmembrane region" description="Helical" evidence="3">
    <location>
        <begin position="1780"/>
        <end position="1803"/>
    </location>
</feature>
<gene>
    <name evidence="5" type="ORF">KOW79_001887</name>
</gene>
<proteinExistence type="predicted"/>
<dbReference type="InterPro" id="IPR007110">
    <property type="entry name" value="Ig-like_dom"/>
</dbReference>
<dbReference type="CDD" id="cd00098">
    <property type="entry name" value="IgC1"/>
    <property type="match status" value="3"/>
</dbReference>
<feature type="domain" description="Ig-like" evidence="4">
    <location>
        <begin position="218"/>
        <end position="308"/>
    </location>
</feature>
<feature type="region of interest" description="Disordered" evidence="2">
    <location>
        <begin position="413"/>
        <end position="442"/>
    </location>
</feature>
<keyword evidence="3" id="KW-1133">Transmembrane helix</keyword>
<evidence type="ECO:0000256" key="2">
    <source>
        <dbReference type="SAM" id="MobiDB-lite"/>
    </source>
</evidence>
<feature type="domain" description="Ig-like" evidence="4">
    <location>
        <begin position="437"/>
        <end position="529"/>
    </location>
</feature>
<accession>A0A9D3P643</accession>
<dbReference type="SUPFAM" id="SSF48726">
    <property type="entry name" value="Immunoglobulin"/>
    <property type="match status" value="17"/>
</dbReference>
<keyword evidence="1" id="KW-0393">Immunoglobulin domain</keyword>
<organism evidence="5 6">
    <name type="scientific">Hemibagrus wyckioides</name>
    <dbReference type="NCBI Taxonomy" id="337641"/>
    <lineage>
        <taxon>Eukaryota</taxon>
        <taxon>Metazoa</taxon>
        <taxon>Chordata</taxon>
        <taxon>Craniata</taxon>
        <taxon>Vertebrata</taxon>
        <taxon>Euteleostomi</taxon>
        <taxon>Actinopterygii</taxon>
        <taxon>Neopterygii</taxon>
        <taxon>Teleostei</taxon>
        <taxon>Ostariophysi</taxon>
        <taxon>Siluriformes</taxon>
        <taxon>Bagridae</taxon>
        <taxon>Hemibagrus</taxon>
    </lineage>
</organism>
<evidence type="ECO:0000313" key="5">
    <source>
        <dbReference type="EMBL" id="KAG7335291.1"/>
    </source>
</evidence>
<dbReference type="PROSITE" id="PS50835">
    <property type="entry name" value="IG_LIKE"/>
    <property type="match status" value="14"/>
</dbReference>
<dbReference type="InterPro" id="IPR013783">
    <property type="entry name" value="Ig-like_fold"/>
</dbReference>
<dbReference type="FunFam" id="2.60.40.10:FF:002350">
    <property type="entry name" value="Immunoglobulin heavy variable 1-4"/>
    <property type="match status" value="1"/>
</dbReference>